<comment type="caution">
    <text evidence="1">The sequence shown here is derived from an EMBL/GenBank/DDBJ whole genome shotgun (WGS) entry which is preliminary data.</text>
</comment>
<protein>
    <submittedName>
        <fullName evidence="1">Uncharacterized protein</fullName>
    </submittedName>
</protein>
<name>A0ACC2K0U5_9PEZI</name>
<evidence type="ECO:0000313" key="1">
    <source>
        <dbReference type="EMBL" id="KAJ8133383.1"/>
    </source>
</evidence>
<dbReference type="EMBL" id="JAPUUL010000017">
    <property type="protein sequence ID" value="KAJ8133383.1"/>
    <property type="molecule type" value="Genomic_DNA"/>
</dbReference>
<organism evidence="1 2">
    <name type="scientific">Lasiodiplodia mahajangana</name>
    <dbReference type="NCBI Taxonomy" id="1108764"/>
    <lineage>
        <taxon>Eukaryota</taxon>
        <taxon>Fungi</taxon>
        <taxon>Dikarya</taxon>
        <taxon>Ascomycota</taxon>
        <taxon>Pezizomycotina</taxon>
        <taxon>Dothideomycetes</taxon>
        <taxon>Dothideomycetes incertae sedis</taxon>
        <taxon>Botryosphaeriales</taxon>
        <taxon>Botryosphaeriaceae</taxon>
        <taxon>Lasiodiplodia</taxon>
    </lineage>
</organism>
<keyword evidence="2" id="KW-1185">Reference proteome</keyword>
<accession>A0ACC2K0U5</accession>
<evidence type="ECO:0000313" key="2">
    <source>
        <dbReference type="Proteomes" id="UP001153332"/>
    </source>
</evidence>
<reference evidence="1" key="1">
    <citation type="submission" date="2022-12" db="EMBL/GenBank/DDBJ databases">
        <title>Genome Sequence of Lasiodiplodia mahajangana.</title>
        <authorList>
            <person name="Buettner E."/>
        </authorList>
    </citation>
    <scope>NUCLEOTIDE SEQUENCE</scope>
    <source>
        <strain evidence="1">VT137</strain>
    </source>
</reference>
<gene>
    <name evidence="1" type="ORF">O1611_g237</name>
</gene>
<sequence length="551" mass="61793">MHLRRLLDSFANSPSDPYLLGPVASEPGLGGLGYLTHLAAFLLGPLNWLVVLPPYGYYPLKIESVPWKVVLPKAMDRLKKIIPMLSSIRRATATPSFSLGVLHQGEIVFTHCEGIKDTATDPGSQVDLETAYLLGSLTKAFISASCGILVDEGKLEWEKPISSYIPFRQVNDPIVSERTNLLDALSHSTGLPQIDISWYGAQGESILPPEDLFHVVNHIPLFPDFRAKLHYTNWMYALAGKIIEVQGGRDADSGWGEFLQRRIFGPLEMHRSCSNRQSLVDDNFTEPHTALDNGRPGRLPIPDFSDKTITGASAAVWSTVPDMLKWCKAVLSRLELELGQRSETEDDQRNPLRQMRTILAHRFRVTEDTINENSYALGWARHVIPSSHLGWLSTNGPQHNHILGRDSRPRLLFYHGGQITGYLNSIYLFPETHSAVVVLTNAQGAGDCSDWIAQAVIQELFDLKPELDFVQIAKQTASKQLNQYEDMRKSYEGNRHQGTPEPSHDQLVGVYYNNNIKMTVDVLEDDGRLLLQFNHREVSPLESFIPPLGRF</sequence>
<proteinExistence type="predicted"/>
<dbReference type="Proteomes" id="UP001153332">
    <property type="component" value="Unassembled WGS sequence"/>
</dbReference>